<organism evidence="2">
    <name type="scientific">Rhizophora mucronata</name>
    <name type="common">Asiatic mangrove</name>
    <dbReference type="NCBI Taxonomy" id="61149"/>
    <lineage>
        <taxon>Eukaryota</taxon>
        <taxon>Viridiplantae</taxon>
        <taxon>Streptophyta</taxon>
        <taxon>Embryophyta</taxon>
        <taxon>Tracheophyta</taxon>
        <taxon>Spermatophyta</taxon>
        <taxon>Magnoliopsida</taxon>
        <taxon>eudicotyledons</taxon>
        <taxon>Gunneridae</taxon>
        <taxon>Pentapetalae</taxon>
        <taxon>rosids</taxon>
        <taxon>fabids</taxon>
        <taxon>Malpighiales</taxon>
        <taxon>Rhizophoraceae</taxon>
        <taxon>Rhizophora</taxon>
    </lineage>
</organism>
<keyword evidence="1" id="KW-0472">Membrane</keyword>
<dbReference type="EMBL" id="GGEC01001532">
    <property type="protein sequence ID" value="MBW82015.1"/>
    <property type="molecule type" value="Transcribed_RNA"/>
</dbReference>
<evidence type="ECO:0000313" key="2">
    <source>
        <dbReference type="EMBL" id="MBW82015.1"/>
    </source>
</evidence>
<keyword evidence="1" id="KW-1133">Transmembrane helix</keyword>
<reference evidence="2" key="1">
    <citation type="submission" date="2018-02" db="EMBL/GenBank/DDBJ databases">
        <title>Rhizophora mucronata_Transcriptome.</title>
        <authorList>
            <person name="Meera S.P."/>
            <person name="Sreeshan A."/>
            <person name="Augustine A."/>
        </authorList>
    </citation>
    <scope>NUCLEOTIDE SEQUENCE</scope>
    <source>
        <tissue evidence="2">Leaf</tissue>
    </source>
</reference>
<feature type="transmembrane region" description="Helical" evidence="1">
    <location>
        <begin position="12"/>
        <end position="34"/>
    </location>
</feature>
<accession>A0A2P2ILG8</accession>
<name>A0A2P2ILG8_RHIMU</name>
<sequence length="46" mass="5423">MHVCPQTNVATLNVLLSNWLGLALQISNLLFFYLRMKVHSHYIYFL</sequence>
<proteinExistence type="predicted"/>
<evidence type="ECO:0000256" key="1">
    <source>
        <dbReference type="SAM" id="Phobius"/>
    </source>
</evidence>
<protein>
    <submittedName>
        <fullName evidence="2">Uncharacterized protein</fullName>
    </submittedName>
</protein>
<dbReference type="AlphaFoldDB" id="A0A2P2ILG8"/>
<keyword evidence="1" id="KW-0812">Transmembrane</keyword>